<proteinExistence type="predicted"/>
<comment type="caution">
    <text evidence="2">The sequence shown here is derived from an EMBL/GenBank/DDBJ whole genome shotgun (WGS) entry which is preliminary data.</text>
</comment>
<protein>
    <recommendedName>
        <fullName evidence="1">Apple domain-containing protein</fullName>
    </recommendedName>
</protein>
<dbReference type="Proteomes" id="UP000663881">
    <property type="component" value="Unassembled WGS sequence"/>
</dbReference>
<name>A0A813SDR8_9BILA</name>
<dbReference type="EMBL" id="CAJNON010000020">
    <property type="protein sequence ID" value="CAF0793684.1"/>
    <property type="molecule type" value="Genomic_DNA"/>
</dbReference>
<evidence type="ECO:0000259" key="1">
    <source>
        <dbReference type="Pfam" id="PF00024"/>
    </source>
</evidence>
<accession>A0A813SDR8</accession>
<dbReference type="Pfam" id="PF00024">
    <property type="entry name" value="PAN_1"/>
    <property type="match status" value="1"/>
</dbReference>
<dbReference type="Proteomes" id="UP000663891">
    <property type="component" value="Unassembled WGS sequence"/>
</dbReference>
<evidence type="ECO:0000313" key="2">
    <source>
        <dbReference type="EMBL" id="CAF0793684.1"/>
    </source>
</evidence>
<evidence type="ECO:0000313" key="4">
    <source>
        <dbReference type="Proteomes" id="UP000663891"/>
    </source>
</evidence>
<dbReference type="EMBL" id="CAJOAY010005169">
    <property type="protein sequence ID" value="CAF4098039.1"/>
    <property type="molecule type" value="Genomic_DNA"/>
</dbReference>
<evidence type="ECO:0000313" key="3">
    <source>
        <dbReference type="EMBL" id="CAF4098039.1"/>
    </source>
</evidence>
<organism evidence="2 4">
    <name type="scientific">Adineta steineri</name>
    <dbReference type="NCBI Taxonomy" id="433720"/>
    <lineage>
        <taxon>Eukaryota</taxon>
        <taxon>Metazoa</taxon>
        <taxon>Spiralia</taxon>
        <taxon>Gnathifera</taxon>
        <taxon>Rotifera</taxon>
        <taxon>Eurotatoria</taxon>
        <taxon>Bdelloidea</taxon>
        <taxon>Adinetida</taxon>
        <taxon>Adinetidae</taxon>
        <taxon>Adineta</taxon>
    </lineage>
</organism>
<reference evidence="2" key="1">
    <citation type="submission" date="2021-02" db="EMBL/GenBank/DDBJ databases">
        <authorList>
            <person name="Nowell W R."/>
        </authorList>
    </citation>
    <scope>NUCLEOTIDE SEQUENCE</scope>
</reference>
<dbReference type="AlphaFoldDB" id="A0A813SDR8"/>
<sequence>MLGTTFQPANPIELLATFNELTLVRCVATCNRNVRCRTVVYDSISKHCQIYEGEVSTGCIIPSNSLTSLVGGIIYSSNFYTLYNKSSGQCQYDRYLSIDTLLNLCVCPINTFWNGTICLNQRYIGSSCISHEWCRTDLNLVCDAIQHICSQTSQITASSYQSAVTSFNNLMTFDVSPTTASMIPVISTASTRIPSTVLPTTTMQISFNYTDAYPAPVASPNAAAQCKSNQ</sequence>
<dbReference type="InterPro" id="IPR003609">
    <property type="entry name" value="Pan_app"/>
</dbReference>
<gene>
    <name evidence="3" type="ORF">OKA104_LOCUS35514</name>
    <name evidence="2" type="ORF">VCS650_LOCUS3630</name>
</gene>
<dbReference type="OrthoDB" id="10065439at2759"/>
<feature type="domain" description="Apple" evidence="1">
    <location>
        <begin position="22"/>
        <end position="77"/>
    </location>
</feature>